<dbReference type="CDD" id="cd19862">
    <property type="entry name" value="DSRM_PRKRA-like_rpt1"/>
    <property type="match status" value="1"/>
</dbReference>
<keyword evidence="1 2" id="KW-0694">RNA-binding</keyword>
<dbReference type="GO" id="GO:0070920">
    <property type="term" value="P:regulation of regulatory ncRNA processing"/>
    <property type="evidence" value="ECO:0007669"/>
    <property type="project" value="TreeGrafter"/>
</dbReference>
<dbReference type="PROSITE" id="PS50137">
    <property type="entry name" value="DS_RBD"/>
    <property type="match status" value="3"/>
</dbReference>
<dbReference type="GO" id="GO:0003725">
    <property type="term" value="F:double-stranded RNA binding"/>
    <property type="evidence" value="ECO:0007669"/>
    <property type="project" value="TreeGrafter"/>
</dbReference>
<dbReference type="CDD" id="cd19864">
    <property type="entry name" value="DSRM_PRKRA-like_rpt3"/>
    <property type="match status" value="1"/>
</dbReference>
<dbReference type="GO" id="GO:0016442">
    <property type="term" value="C:RISC complex"/>
    <property type="evidence" value="ECO:0007669"/>
    <property type="project" value="TreeGrafter"/>
</dbReference>
<proteinExistence type="predicted"/>
<organism evidence="4">
    <name type="scientific">Timema cristinae</name>
    <name type="common">Walking stick</name>
    <dbReference type="NCBI Taxonomy" id="61476"/>
    <lineage>
        <taxon>Eukaryota</taxon>
        <taxon>Metazoa</taxon>
        <taxon>Ecdysozoa</taxon>
        <taxon>Arthropoda</taxon>
        <taxon>Hexapoda</taxon>
        <taxon>Insecta</taxon>
        <taxon>Pterygota</taxon>
        <taxon>Neoptera</taxon>
        <taxon>Polyneoptera</taxon>
        <taxon>Phasmatodea</taxon>
        <taxon>Timematodea</taxon>
        <taxon>Timematoidea</taxon>
        <taxon>Timematidae</taxon>
        <taxon>Timema</taxon>
    </lineage>
</organism>
<dbReference type="GO" id="GO:0030422">
    <property type="term" value="P:siRNA processing"/>
    <property type="evidence" value="ECO:0007669"/>
    <property type="project" value="TreeGrafter"/>
</dbReference>
<feature type="domain" description="DRBM" evidence="3">
    <location>
        <begin position="400"/>
        <end position="468"/>
    </location>
</feature>
<evidence type="ECO:0000256" key="2">
    <source>
        <dbReference type="PROSITE-ProRule" id="PRU00266"/>
    </source>
</evidence>
<name>A0A7R9GUS3_TIMCR</name>
<dbReference type="InterPro" id="IPR051247">
    <property type="entry name" value="RLC_Component"/>
</dbReference>
<dbReference type="Pfam" id="PF00035">
    <property type="entry name" value="dsrm"/>
    <property type="match status" value="1"/>
</dbReference>
<feature type="domain" description="DRBM" evidence="3">
    <location>
        <begin position="16"/>
        <end position="83"/>
    </location>
</feature>
<gene>
    <name evidence="4" type="ORF">TCEB3V08_LOCUS3842</name>
</gene>
<evidence type="ECO:0000259" key="3">
    <source>
        <dbReference type="PROSITE" id="PS50137"/>
    </source>
</evidence>
<dbReference type="SUPFAM" id="SSF54768">
    <property type="entry name" value="dsRNA-binding domain-like"/>
    <property type="match status" value="3"/>
</dbReference>
<feature type="domain" description="DRBM" evidence="3">
    <location>
        <begin position="117"/>
        <end position="223"/>
    </location>
</feature>
<dbReference type="AlphaFoldDB" id="A0A7R9GUS3"/>
<reference evidence="4" key="1">
    <citation type="submission" date="2020-11" db="EMBL/GenBank/DDBJ databases">
        <authorList>
            <person name="Tran Van P."/>
        </authorList>
    </citation>
    <scope>NUCLEOTIDE SEQUENCE</scope>
</reference>
<dbReference type="GO" id="GO:0005737">
    <property type="term" value="C:cytoplasm"/>
    <property type="evidence" value="ECO:0007669"/>
    <property type="project" value="TreeGrafter"/>
</dbReference>
<dbReference type="GO" id="GO:0070578">
    <property type="term" value="C:RISC-loading complex"/>
    <property type="evidence" value="ECO:0007669"/>
    <property type="project" value="TreeGrafter"/>
</dbReference>
<dbReference type="PANTHER" id="PTHR46205:SF3">
    <property type="entry name" value="LOQUACIOUS, ISOFORM B"/>
    <property type="match status" value="1"/>
</dbReference>
<dbReference type="PANTHER" id="PTHR46205">
    <property type="entry name" value="LOQUACIOUS, ISOFORM B"/>
    <property type="match status" value="1"/>
</dbReference>
<dbReference type="GO" id="GO:0005634">
    <property type="term" value="C:nucleus"/>
    <property type="evidence" value="ECO:0007669"/>
    <property type="project" value="TreeGrafter"/>
</dbReference>
<dbReference type="InterPro" id="IPR014720">
    <property type="entry name" value="dsRBD_dom"/>
</dbReference>
<dbReference type="EMBL" id="OC317444">
    <property type="protein sequence ID" value="CAD7396925.1"/>
    <property type="molecule type" value="Genomic_DNA"/>
</dbReference>
<protein>
    <recommendedName>
        <fullName evidence="3">DRBM domain-containing protein</fullName>
    </recommendedName>
</protein>
<dbReference type="SMART" id="SM00358">
    <property type="entry name" value="DSRM"/>
    <property type="match status" value="3"/>
</dbReference>
<evidence type="ECO:0000313" key="4">
    <source>
        <dbReference type="EMBL" id="CAD7396925.1"/>
    </source>
</evidence>
<sequence>MVQFPWWEMSVTLGKTPVSVLQELLSRRGTTPKYELVQIEGAIHEPTFRYRVTVSDVVAMGTGRSKKEAKHAAAKAILDKMIVSSQEEGGGIIGSTNNIPDVKSEIVSPYDDKIPGNPIGMLQEICMSRRWPPPSYDLTSEEVAAPRATLHHPVHCIQTKGDCPFPHFSGCPTSDSSPSSALYSNKRRLWKDDVMLVRMAGTGKSKKLAKRQAANKMWEKLQDAQNVSSSVSPGLEDDDEISNSVPNVAARYADLKDSKISTLSTNHSHKVSQFHKNLKGSSGPKLSDLQISNSVPNVAARYADLKDSKISTLSTNHSHKVSQFHKNLKGSSGPKLSDLQISNSVPNVAARYADLKDSKISTLSTNHSHKVSQFHKNLKGSSGPKLSDLQTTTLNNLDFNFVQFLNEIASEQLFEVTYVDIEEKSINGKAQCLVQLSTLPVAVCYGCGISSKEAQSSAAQNALEYLKIMTKK</sequence>
<dbReference type="FunFam" id="3.30.160.20:FF:000007">
    <property type="entry name" value="Double-stranded RNA-binding protein Staufen homolog 1"/>
    <property type="match status" value="1"/>
</dbReference>
<dbReference type="GO" id="GO:0035197">
    <property type="term" value="F:siRNA binding"/>
    <property type="evidence" value="ECO:0007669"/>
    <property type="project" value="TreeGrafter"/>
</dbReference>
<accession>A0A7R9GUS3</accession>
<dbReference type="Gene3D" id="3.30.160.20">
    <property type="match status" value="3"/>
</dbReference>
<evidence type="ECO:0000256" key="1">
    <source>
        <dbReference type="ARBA" id="ARBA00022884"/>
    </source>
</evidence>